<organism evidence="1 2">
    <name type="scientific">Rangifer tarandus platyrhynchus</name>
    <name type="common">Svalbard reindeer</name>
    <dbReference type="NCBI Taxonomy" id="3082113"/>
    <lineage>
        <taxon>Eukaryota</taxon>
        <taxon>Metazoa</taxon>
        <taxon>Chordata</taxon>
        <taxon>Craniata</taxon>
        <taxon>Vertebrata</taxon>
        <taxon>Euteleostomi</taxon>
        <taxon>Mammalia</taxon>
        <taxon>Eutheria</taxon>
        <taxon>Laurasiatheria</taxon>
        <taxon>Artiodactyla</taxon>
        <taxon>Ruminantia</taxon>
        <taxon>Pecora</taxon>
        <taxon>Cervidae</taxon>
        <taxon>Odocoileinae</taxon>
        <taxon>Rangifer</taxon>
    </lineage>
</organism>
<dbReference type="Proteomes" id="UP001176941">
    <property type="component" value="Chromosome 15"/>
</dbReference>
<protein>
    <submittedName>
        <fullName evidence="1">Uncharacterized protein</fullName>
    </submittedName>
</protein>
<gene>
    <name evidence="1" type="ORF">MRATA1EN1_LOCUS6026</name>
</gene>
<keyword evidence="2" id="KW-1185">Reference proteome</keyword>
<dbReference type="EMBL" id="OX459951">
    <property type="protein sequence ID" value="CAI9157064.1"/>
    <property type="molecule type" value="Genomic_DNA"/>
</dbReference>
<sequence>MILKQPESCFCGSCSPKPMPTGALVACLEAPSRGLLLATRLGRGAWDLLGPMDWKAHAQSALVQTRPHVVRRPGCAAPHLGLSSFSSKACWRSCLAPSHLPASISSRCRKAALVWVFMYDLHRASILEQGPGRTIPGASGRTIPGASARPWGGASGAVDPLALGHVCVPVAALTLS</sequence>
<reference evidence="1" key="1">
    <citation type="submission" date="2023-04" db="EMBL/GenBank/DDBJ databases">
        <authorList>
            <consortium name="ELIXIR-Norway"/>
        </authorList>
    </citation>
    <scope>NUCLEOTIDE SEQUENCE [LARGE SCALE GENOMIC DNA]</scope>
</reference>
<name>A0ABN8YBB1_RANTA</name>
<evidence type="ECO:0000313" key="2">
    <source>
        <dbReference type="Proteomes" id="UP001176941"/>
    </source>
</evidence>
<accession>A0ABN8YBB1</accession>
<evidence type="ECO:0000313" key="1">
    <source>
        <dbReference type="EMBL" id="CAI9157064.1"/>
    </source>
</evidence>
<proteinExistence type="predicted"/>